<feature type="domain" description="Aminotransferase class I/classII large" evidence="7">
    <location>
        <begin position="27"/>
        <end position="392"/>
    </location>
</feature>
<dbReference type="Gene3D" id="3.40.640.10">
    <property type="entry name" value="Type I PLP-dependent aspartate aminotransferase-like (Major domain)"/>
    <property type="match status" value="1"/>
</dbReference>
<dbReference type="GO" id="GO:0008483">
    <property type="term" value="F:transaminase activity"/>
    <property type="evidence" value="ECO:0007669"/>
    <property type="project" value="UniProtKB-KW"/>
</dbReference>
<dbReference type="EMBL" id="CP103416">
    <property type="protein sequence ID" value="UVW36278.1"/>
    <property type="molecule type" value="Genomic_DNA"/>
</dbReference>
<dbReference type="InterPro" id="IPR004839">
    <property type="entry name" value="Aminotransferase_I/II_large"/>
</dbReference>
<name>A0ABY5TR24_9GAMM</name>
<gene>
    <name evidence="8" type="ORF">NYF23_06635</name>
</gene>
<evidence type="ECO:0000313" key="8">
    <source>
        <dbReference type="EMBL" id="UVW36278.1"/>
    </source>
</evidence>
<evidence type="ECO:0000256" key="1">
    <source>
        <dbReference type="ARBA" id="ARBA00001933"/>
    </source>
</evidence>
<evidence type="ECO:0000256" key="4">
    <source>
        <dbReference type="ARBA" id="ARBA00022576"/>
    </source>
</evidence>
<dbReference type="CDD" id="cd00609">
    <property type="entry name" value="AAT_like"/>
    <property type="match status" value="1"/>
</dbReference>
<evidence type="ECO:0000256" key="6">
    <source>
        <dbReference type="ARBA" id="ARBA00022898"/>
    </source>
</evidence>
<dbReference type="NCBIfam" id="NF006719">
    <property type="entry name" value="PRK09257.1"/>
    <property type="match status" value="1"/>
</dbReference>
<dbReference type="Proteomes" id="UP001059934">
    <property type="component" value="Chromosome"/>
</dbReference>
<protein>
    <submittedName>
        <fullName evidence="8">Aspartate/tyrosine/aromatic aminotransferase</fullName>
    </submittedName>
</protein>
<comment type="cofactor">
    <cofactor evidence="1">
        <name>pyridoxal 5'-phosphate</name>
        <dbReference type="ChEBI" id="CHEBI:597326"/>
    </cofactor>
</comment>
<evidence type="ECO:0000256" key="3">
    <source>
        <dbReference type="ARBA" id="ARBA00011738"/>
    </source>
</evidence>
<keyword evidence="5" id="KW-0808">Transferase</keyword>
<dbReference type="PANTHER" id="PTHR11879:SF22">
    <property type="entry name" value="ASPARTATE AMINOTRANSFERASE, MITOCHONDRIAL"/>
    <property type="match status" value="1"/>
</dbReference>
<keyword evidence="9" id="KW-1185">Reference proteome</keyword>
<keyword evidence="6" id="KW-0663">Pyridoxal phosphate</keyword>
<dbReference type="PRINTS" id="PR00799">
    <property type="entry name" value="TRANSAMINASE"/>
</dbReference>
<evidence type="ECO:0000313" key="9">
    <source>
        <dbReference type="Proteomes" id="UP001059934"/>
    </source>
</evidence>
<dbReference type="Gene3D" id="3.90.1150.10">
    <property type="entry name" value="Aspartate Aminotransferase, domain 1"/>
    <property type="match status" value="1"/>
</dbReference>
<dbReference type="InterPro" id="IPR015424">
    <property type="entry name" value="PyrdxlP-dep_Trfase"/>
</dbReference>
<accession>A0ABY5TR24</accession>
<dbReference type="InterPro" id="IPR015421">
    <property type="entry name" value="PyrdxlP-dep_Trfase_major"/>
</dbReference>
<dbReference type="PANTHER" id="PTHR11879">
    <property type="entry name" value="ASPARTATE AMINOTRANSFERASE"/>
    <property type="match status" value="1"/>
</dbReference>
<comment type="subunit">
    <text evidence="3">Homodimer.</text>
</comment>
<keyword evidence="4 8" id="KW-0032">Aminotransferase</keyword>
<evidence type="ECO:0000256" key="2">
    <source>
        <dbReference type="ARBA" id="ARBA00007441"/>
    </source>
</evidence>
<dbReference type="SUPFAM" id="SSF53383">
    <property type="entry name" value="PLP-dependent transferases"/>
    <property type="match status" value="1"/>
</dbReference>
<proteinExistence type="inferred from homology"/>
<evidence type="ECO:0000256" key="5">
    <source>
        <dbReference type="ARBA" id="ARBA00022679"/>
    </source>
</evidence>
<dbReference type="Pfam" id="PF00155">
    <property type="entry name" value="Aminotran_1_2"/>
    <property type="match status" value="1"/>
</dbReference>
<comment type="similarity">
    <text evidence="2">Belongs to the class-I pyridoxal-phosphate-dependent aminotransferase family.</text>
</comment>
<reference evidence="8" key="1">
    <citation type="submission" date="2022-08" db="EMBL/GenBank/DDBJ databases">
        <title>Catabolic pathway analysis in culturable SAR92 clade bacteria reveals their overlooked roles in DMSP degradation in coastal seas.</title>
        <authorList>
            <person name="He X."/>
            <person name="Zhang X."/>
            <person name="Zhang Y."/>
        </authorList>
    </citation>
    <scope>NUCLEOTIDE SEQUENCE</scope>
    <source>
        <strain evidence="8">H455</strain>
    </source>
</reference>
<sequence length="397" mass="43643">MFETLKPVAADPILGLMAAFREDPRETKIDLGVGVYMNDRGQTPVMDAVKRAEAKLAELEKTKSYQGIAGDAEYNSRMLQLMFGQDHAVLASGRVKSLQAPGGSGALRVGAEVIRRARPEAKLWVGTPTWPNHIPLLGSAGFEIVEYPYYDTATREVNIDLMLETLRQVPAGDVVLLHGCCHNPTGADLTNQQWDQITDIALERGFVPFIDTAYQGLGDGLDEDAYGMRLMAEKLPELVVASSCSKNFGLYRERTGSITFITQTPEQAAIVGGQAMSVARQMYSMPPAHGALLVSLILGDEELCKDWKAELEEVRLRIKSMRTLLADSIQDNGAGMDFSHIKRQNGMFSFLGISSEHLLRLREEFGIYIVSSTRINLAGINSSNIAYLAESIRTVLK</sequence>
<dbReference type="InterPro" id="IPR000796">
    <property type="entry name" value="Asp_trans"/>
</dbReference>
<dbReference type="InterPro" id="IPR015422">
    <property type="entry name" value="PyrdxlP-dep_Trfase_small"/>
</dbReference>
<evidence type="ECO:0000259" key="7">
    <source>
        <dbReference type="Pfam" id="PF00155"/>
    </source>
</evidence>
<organism evidence="8 9">
    <name type="scientific">SAR92 clade bacterium H455</name>
    <dbReference type="NCBI Taxonomy" id="2974818"/>
    <lineage>
        <taxon>Bacteria</taxon>
        <taxon>Pseudomonadati</taxon>
        <taxon>Pseudomonadota</taxon>
        <taxon>Gammaproteobacteria</taxon>
        <taxon>Cellvibrionales</taxon>
        <taxon>Porticoccaceae</taxon>
        <taxon>SAR92 clade</taxon>
    </lineage>
</organism>